<evidence type="ECO:0000313" key="4">
    <source>
        <dbReference type="Proteomes" id="UP000423065"/>
    </source>
</evidence>
<dbReference type="GeneID" id="64766901"/>
<dbReference type="EMBL" id="MN586040">
    <property type="protein sequence ID" value="QGJ95054.1"/>
    <property type="molecule type" value="Genomic_DNA"/>
</dbReference>
<protein>
    <recommendedName>
        <fullName evidence="2">DUF732 domain-containing protein</fullName>
    </recommendedName>
</protein>
<reference evidence="3 4" key="1">
    <citation type="submission" date="2019-10" db="EMBL/GenBank/DDBJ databases">
        <authorList>
            <person name="Garlena R.A."/>
            <person name="Russell D.A."/>
            <person name="Pope W.H."/>
            <person name="Jacobs-Sera D."/>
            <person name="Hatfull G.F."/>
        </authorList>
    </citation>
    <scope>NUCLEOTIDE SEQUENCE [LARGE SCALE GENOMIC DNA]</scope>
</reference>
<feature type="domain" description="DUF732" evidence="2">
    <location>
        <begin position="100"/>
        <end position="171"/>
    </location>
</feature>
<gene>
    <name evidence="3" type="primary">194</name>
    <name evidence="3" type="ORF">SEA_STORMAGEDDON_194</name>
</gene>
<dbReference type="Proteomes" id="UP000423065">
    <property type="component" value="Segment"/>
</dbReference>
<evidence type="ECO:0000313" key="3">
    <source>
        <dbReference type="EMBL" id="QGJ95054.1"/>
    </source>
</evidence>
<dbReference type="Pfam" id="PF05305">
    <property type="entry name" value="DUF732"/>
    <property type="match status" value="1"/>
</dbReference>
<feature type="transmembrane region" description="Helical" evidence="1">
    <location>
        <begin position="65"/>
        <end position="86"/>
    </location>
</feature>
<accession>A0A649VS77</accession>
<sequence>MTAFENRHGFTLHRTPSHGDFDRKTNTVFDENVDRWVNADAFYAHYGIDAPTYTDADTRMPFRKAFAIVVGSVAAFLVLLALTGGLGGGHDDTSEPVTKADRFLAQMEEEEIANTRGDTGQLEAGFWICGLAQDGYSYNEIVNTVSDNSPGLGYGKSMVLVSYAIEILCPQYS</sequence>
<keyword evidence="1" id="KW-1133">Transmembrane helix</keyword>
<keyword evidence="1" id="KW-0472">Membrane</keyword>
<dbReference type="KEGG" id="vg:64766901"/>
<proteinExistence type="predicted"/>
<keyword evidence="1" id="KW-0812">Transmembrane</keyword>
<organism evidence="3 4">
    <name type="scientific">Gordonia phage Stormageddon</name>
    <dbReference type="NCBI Taxonomy" id="2656541"/>
    <lineage>
        <taxon>Viruses</taxon>
        <taxon>Duplodnaviria</taxon>
        <taxon>Heunggongvirae</taxon>
        <taxon>Uroviricota</taxon>
        <taxon>Caudoviricetes</taxon>
        <taxon>Stormageddonvirus</taxon>
        <taxon>Stormageddonvirus Stormageddon</taxon>
    </lineage>
</organism>
<dbReference type="RefSeq" id="YP_010059669.1">
    <property type="nucleotide sequence ID" value="NC_054726.1"/>
</dbReference>
<dbReference type="InterPro" id="IPR007969">
    <property type="entry name" value="DUF732"/>
</dbReference>
<evidence type="ECO:0000259" key="2">
    <source>
        <dbReference type="Pfam" id="PF05305"/>
    </source>
</evidence>
<evidence type="ECO:0000256" key="1">
    <source>
        <dbReference type="SAM" id="Phobius"/>
    </source>
</evidence>
<name>A0A649VS77_9CAUD</name>
<keyword evidence="4" id="KW-1185">Reference proteome</keyword>